<evidence type="ECO:0000256" key="1">
    <source>
        <dbReference type="SAM" id="MobiDB-lite"/>
    </source>
</evidence>
<feature type="region of interest" description="Disordered" evidence="1">
    <location>
        <begin position="152"/>
        <end position="214"/>
    </location>
</feature>
<evidence type="ECO:0000313" key="2">
    <source>
        <dbReference type="EMBL" id="TNN59955.1"/>
    </source>
</evidence>
<proteinExistence type="predicted"/>
<reference evidence="2 3" key="1">
    <citation type="submission" date="2019-03" db="EMBL/GenBank/DDBJ databases">
        <title>First draft genome of Liparis tanakae, snailfish: a comprehensive survey of snailfish specific genes.</title>
        <authorList>
            <person name="Kim W."/>
            <person name="Song I."/>
            <person name="Jeong J.-H."/>
            <person name="Kim D."/>
            <person name="Kim S."/>
            <person name="Ryu S."/>
            <person name="Song J.Y."/>
            <person name="Lee S.K."/>
        </authorList>
    </citation>
    <scope>NUCLEOTIDE SEQUENCE [LARGE SCALE GENOMIC DNA]</scope>
    <source>
        <tissue evidence="2">Muscle</tissue>
    </source>
</reference>
<gene>
    <name evidence="2" type="ORF">EYF80_029797</name>
</gene>
<dbReference type="AlphaFoldDB" id="A0A4Z2H3S7"/>
<protein>
    <submittedName>
        <fullName evidence="2">Uncharacterized protein</fullName>
    </submittedName>
</protein>
<name>A0A4Z2H3S7_9TELE</name>
<comment type="caution">
    <text evidence="2">The sequence shown here is derived from an EMBL/GenBank/DDBJ whole genome shotgun (WGS) entry which is preliminary data.</text>
</comment>
<organism evidence="2 3">
    <name type="scientific">Liparis tanakae</name>
    <name type="common">Tanaka's snailfish</name>
    <dbReference type="NCBI Taxonomy" id="230148"/>
    <lineage>
        <taxon>Eukaryota</taxon>
        <taxon>Metazoa</taxon>
        <taxon>Chordata</taxon>
        <taxon>Craniata</taxon>
        <taxon>Vertebrata</taxon>
        <taxon>Euteleostomi</taxon>
        <taxon>Actinopterygii</taxon>
        <taxon>Neopterygii</taxon>
        <taxon>Teleostei</taxon>
        <taxon>Neoteleostei</taxon>
        <taxon>Acanthomorphata</taxon>
        <taxon>Eupercaria</taxon>
        <taxon>Perciformes</taxon>
        <taxon>Cottioidei</taxon>
        <taxon>Cottales</taxon>
        <taxon>Liparidae</taxon>
        <taxon>Liparis</taxon>
    </lineage>
</organism>
<dbReference type="EMBL" id="SRLO01000343">
    <property type="protein sequence ID" value="TNN59955.1"/>
    <property type="molecule type" value="Genomic_DNA"/>
</dbReference>
<feature type="compositionally biased region" description="Polar residues" evidence="1">
    <location>
        <begin position="87"/>
        <end position="102"/>
    </location>
</feature>
<evidence type="ECO:0000313" key="3">
    <source>
        <dbReference type="Proteomes" id="UP000314294"/>
    </source>
</evidence>
<dbReference type="Proteomes" id="UP000314294">
    <property type="component" value="Unassembled WGS sequence"/>
</dbReference>
<keyword evidence="3" id="KW-1185">Reference proteome</keyword>
<feature type="compositionally biased region" description="Basic and acidic residues" evidence="1">
    <location>
        <begin position="177"/>
        <end position="191"/>
    </location>
</feature>
<feature type="compositionally biased region" description="Basic and acidic residues" evidence="1">
    <location>
        <begin position="107"/>
        <end position="118"/>
    </location>
</feature>
<accession>A0A4Z2H3S7</accession>
<feature type="region of interest" description="Disordered" evidence="1">
    <location>
        <begin position="87"/>
        <end position="127"/>
    </location>
</feature>
<sequence>MEDEIEMSLEEFRAWFGEKVKKNKLVSSEVLEKLGVLQSMLERRTKQAGHLLRLFDSVSKCEAVVKKQYSMLGWEYRGVDADNVTTSSENTVPVSPTTNGVTSPLPKQHDSEHLHEASGKNNSIKVRREPVVVMKRLSACQIRSLRRRKPVIRQSVEASSMDSDSDVHWQPSEDSSDCAKQEEEIKSKEEEAFSESLKYWSQKQRKRNSNTSSR</sequence>